<keyword evidence="4" id="KW-1185">Reference proteome</keyword>
<evidence type="ECO:0000313" key="4">
    <source>
        <dbReference type="Proteomes" id="UP001597468"/>
    </source>
</evidence>
<evidence type="ECO:0000256" key="1">
    <source>
        <dbReference type="SAM" id="SignalP"/>
    </source>
</evidence>
<name>A0ABW5ITM5_9FLAO</name>
<feature type="chain" id="PRO_5045694289" evidence="1">
    <location>
        <begin position="21"/>
        <end position="129"/>
    </location>
</feature>
<protein>
    <submittedName>
        <fullName evidence="3">Lipocalin family protein</fullName>
    </submittedName>
</protein>
<dbReference type="InterPro" id="IPR012674">
    <property type="entry name" value="Calycin"/>
</dbReference>
<dbReference type="InterPro" id="IPR024311">
    <property type="entry name" value="Lipocalin-like"/>
</dbReference>
<keyword evidence="1" id="KW-0732">Signal</keyword>
<dbReference type="RefSeq" id="WP_380748147.1">
    <property type="nucleotide sequence ID" value="NZ_JBHULT010000005.1"/>
</dbReference>
<organism evidence="3 4">
    <name type="scientific">Salinimicrobium flavum</name>
    <dbReference type="NCBI Taxonomy" id="1737065"/>
    <lineage>
        <taxon>Bacteria</taxon>
        <taxon>Pseudomonadati</taxon>
        <taxon>Bacteroidota</taxon>
        <taxon>Flavobacteriia</taxon>
        <taxon>Flavobacteriales</taxon>
        <taxon>Flavobacteriaceae</taxon>
        <taxon>Salinimicrobium</taxon>
    </lineage>
</organism>
<dbReference type="Pfam" id="PF13648">
    <property type="entry name" value="Lipocalin_4"/>
    <property type="match status" value="1"/>
</dbReference>
<sequence length="129" mass="14324">MKKYLILFMMAALAGFTSCSDDDDTGERIVGTWILQSVAPNEIFDPTVCTFDSIVDIKGDNTLTATFYFPENECEGSTDDGTWQKTGTSSYTLDFPGFDPITGTVSYPSSDRMVFTSETNVVFTFQRQL</sequence>
<evidence type="ECO:0000313" key="3">
    <source>
        <dbReference type="EMBL" id="MFD2516763.1"/>
    </source>
</evidence>
<dbReference type="PROSITE" id="PS51257">
    <property type="entry name" value="PROKAR_LIPOPROTEIN"/>
    <property type="match status" value="1"/>
</dbReference>
<reference evidence="4" key="1">
    <citation type="journal article" date="2019" name="Int. J. Syst. Evol. Microbiol.">
        <title>The Global Catalogue of Microorganisms (GCM) 10K type strain sequencing project: providing services to taxonomists for standard genome sequencing and annotation.</title>
        <authorList>
            <consortium name="The Broad Institute Genomics Platform"/>
            <consortium name="The Broad Institute Genome Sequencing Center for Infectious Disease"/>
            <person name="Wu L."/>
            <person name="Ma J."/>
        </authorList>
    </citation>
    <scope>NUCLEOTIDE SEQUENCE [LARGE SCALE GENOMIC DNA]</scope>
    <source>
        <strain evidence="4">KCTC 42585</strain>
    </source>
</reference>
<comment type="caution">
    <text evidence="3">The sequence shown here is derived from an EMBL/GenBank/DDBJ whole genome shotgun (WGS) entry which is preliminary data.</text>
</comment>
<feature type="signal peptide" evidence="1">
    <location>
        <begin position="1"/>
        <end position="20"/>
    </location>
</feature>
<accession>A0ABW5ITM5</accession>
<proteinExistence type="predicted"/>
<gene>
    <name evidence="3" type="ORF">ACFSTG_02560</name>
</gene>
<evidence type="ECO:0000259" key="2">
    <source>
        <dbReference type="Pfam" id="PF13648"/>
    </source>
</evidence>
<dbReference type="EMBL" id="JBHULT010000005">
    <property type="protein sequence ID" value="MFD2516763.1"/>
    <property type="molecule type" value="Genomic_DNA"/>
</dbReference>
<dbReference type="SUPFAM" id="SSF50814">
    <property type="entry name" value="Lipocalins"/>
    <property type="match status" value="1"/>
</dbReference>
<feature type="domain" description="Lipocalin-like" evidence="2">
    <location>
        <begin position="29"/>
        <end position="115"/>
    </location>
</feature>
<dbReference type="Proteomes" id="UP001597468">
    <property type="component" value="Unassembled WGS sequence"/>
</dbReference>